<sequence length="175" mass="19697">MLNNPIEAWHDAFCSIRSRSGDGSSGITWDVMQGELAKVKHAILALPKKQLDIGMVMFAPDDVQGKYLERTAQFIYRQMLELNPNWGKSLKQIRRVSLLVDVVMIKCRRELNDPQAMVSNTEIAATIGVSASAYSRDYQAYVEQTVEQLKPVATDALMVVENVCSNIRQQYQIAC</sequence>
<proteinExistence type="predicted"/>
<gene>
    <name evidence="1" type="ORF">EV690_1115</name>
</gene>
<evidence type="ECO:0000313" key="2">
    <source>
        <dbReference type="Proteomes" id="UP000295565"/>
    </source>
</evidence>
<dbReference type="AlphaFoldDB" id="A0A4R1K4A2"/>
<evidence type="ECO:0000313" key="1">
    <source>
        <dbReference type="EMBL" id="TCK58956.1"/>
    </source>
</evidence>
<protein>
    <submittedName>
        <fullName evidence="1">Uncharacterized protein</fullName>
    </submittedName>
</protein>
<dbReference type="RefSeq" id="WP_131911893.1">
    <property type="nucleotide sequence ID" value="NZ_OU594967.1"/>
</dbReference>
<keyword evidence="2" id="KW-1185">Reference proteome</keyword>
<dbReference type="EMBL" id="SMGD01000011">
    <property type="protein sequence ID" value="TCK58956.1"/>
    <property type="molecule type" value="Genomic_DNA"/>
</dbReference>
<organism evidence="1 2">
    <name type="scientific">Celerinatantimonas diazotrophica</name>
    <dbReference type="NCBI Taxonomy" id="412034"/>
    <lineage>
        <taxon>Bacteria</taxon>
        <taxon>Pseudomonadati</taxon>
        <taxon>Pseudomonadota</taxon>
        <taxon>Gammaproteobacteria</taxon>
        <taxon>Celerinatantimonadaceae</taxon>
        <taxon>Celerinatantimonas</taxon>
    </lineage>
</organism>
<dbReference type="Proteomes" id="UP000295565">
    <property type="component" value="Unassembled WGS sequence"/>
</dbReference>
<name>A0A4R1K4A2_9GAMM</name>
<accession>A0A4R1K4A2</accession>
<reference evidence="1 2" key="1">
    <citation type="submission" date="2019-03" db="EMBL/GenBank/DDBJ databases">
        <title>Genomic Encyclopedia of Type Strains, Phase IV (KMG-IV): sequencing the most valuable type-strain genomes for metagenomic binning, comparative biology and taxonomic classification.</title>
        <authorList>
            <person name="Goeker M."/>
        </authorList>
    </citation>
    <scope>NUCLEOTIDE SEQUENCE [LARGE SCALE GENOMIC DNA]</scope>
    <source>
        <strain evidence="1 2">DSM 18577</strain>
    </source>
</reference>
<comment type="caution">
    <text evidence="1">The sequence shown here is derived from an EMBL/GenBank/DDBJ whole genome shotgun (WGS) entry which is preliminary data.</text>
</comment>